<dbReference type="PANTHER" id="PTHR46825:SF15">
    <property type="entry name" value="BETA-LACTAMASE-RELATED DOMAIN-CONTAINING PROTEIN"/>
    <property type="match status" value="1"/>
</dbReference>
<gene>
    <name evidence="4" type="primary">LOC106805056</name>
</gene>
<feature type="domain" description="Beta-lactamase-related" evidence="2">
    <location>
        <begin position="36"/>
        <end position="230"/>
    </location>
</feature>
<proteinExistence type="predicted"/>
<keyword evidence="1" id="KW-0732">Signal</keyword>
<evidence type="ECO:0000313" key="3">
    <source>
        <dbReference type="Proteomes" id="UP000695022"/>
    </source>
</evidence>
<evidence type="ECO:0000259" key="2">
    <source>
        <dbReference type="Pfam" id="PF00144"/>
    </source>
</evidence>
<dbReference type="InterPro" id="IPR050491">
    <property type="entry name" value="AmpC-like"/>
</dbReference>
<dbReference type="Pfam" id="PF00144">
    <property type="entry name" value="Beta-lactamase"/>
    <property type="match status" value="1"/>
</dbReference>
<dbReference type="PANTHER" id="PTHR46825">
    <property type="entry name" value="D-ALANYL-D-ALANINE-CARBOXYPEPTIDASE/ENDOPEPTIDASE AMPH"/>
    <property type="match status" value="1"/>
</dbReference>
<evidence type="ECO:0000256" key="1">
    <source>
        <dbReference type="SAM" id="SignalP"/>
    </source>
</evidence>
<feature type="chain" id="PRO_5046764722" evidence="1">
    <location>
        <begin position="26"/>
        <end position="470"/>
    </location>
</feature>
<name>A0ABM1DPZ3_PRICU</name>
<sequence>MSAMNMTRIVISLLWLSALLGSCVSALTVDETAKLDNYIRTVMDCRHLGPGVSVTMVKGGEVVYSNSFGVVDVETQEPVTQKSKFCIGSATKSFTATLLGNLLTENKQINFDTLLSDILGDNFTLIDTQRSKHASLRDVLVHDMGVQRFDGCFMTGGFYNTTRAQAVRKLKYLKEALPFRSYFMYNNWMYMLAGYAAEKISGTGQTCEQLISDRILKPLGMDTAAWVTPDLNDWSGFALPHAYTLDGYRATQHSGNIFGYQTVMWLLPDLNVGVTISCNGPSDVGNLLGLQMIVYHALDILSGEPSWLNETTACSFPEPWARSDSEAADIRDILLIPKDYFPESSGGDSRPNDALRKASLPLDAFIGLYSNDFAGSMNISLNTDRNSLYFRHGTVGNGYMTKLQFPPNSFKIDFEGPLWFMSNSTSMMNTNLYFSVSDDDDVTQVTVPWFSADIYPVFTKDPQAPPQSAK</sequence>
<dbReference type="Proteomes" id="UP000695022">
    <property type="component" value="Unplaced"/>
</dbReference>
<dbReference type="GeneID" id="106805056"/>
<feature type="signal peptide" evidence="1">
    <location>
        <begin position="1"/>
        <end position="25"/>
    </location>
</feature>
<keyword evidence="3" id="KW-1185">Reference proteome</keyword>
<evidence type="ECO:0000313" key="4">
    <source>
        <dbReference type="RefSeq" id="XP_014662014.1"/>
    </source>
</evidence>
<dbReference type="InterPro" id="IPR001466">
    <property type="entry name" value="Beta-lactam-related"/>
</dbReference>
<protein>
    <submittedName>
        <fullName evidence="4">Uncharacterized protein LOC106805056</fullName>
    </submittedName>
</protein>
<dbReference type="RefSeq" id="XP_014662014.1">
    <property type="nucleotide sequence ID" value="XM_014806528.1"/>
</dbReference>
<accession>A0ABM1DPZ3</accession>
<dbReference type="Gene3D" id="3.40.710.10">
    <property type="entry name" value="DD-peptidase/beta-lactamase superfamily"/>
    <property type="match status" value="1"/>
</dbReference>
<organism evidence="3 4">
    <name type="scientific">Priapulus caudatus</name>
    <name type="common">Priapulid worm</name>
    <dbReference type="NCBI Taxonomy" id="37621"/>
    <lineage>
        <taxon>Eukaryota</taxon>
        <taxon>Metazoa</taxon>
        <taxon>Ecdysozoa</taxon>
        <taxon>Scalidophora</taxon>
        <taxon>Priapulida</taxon>
        <taxon>Priapulimorpha</taxon>
        <taxon>Priapulimorphida</taxon>
        <taxon>Priapulidae</taxon>
        <taxon>Priapulus</taxon>
    </lineage>
</organism>
<dbReference type="SUPFAM" id="SSF56601">
    <property type="entry name" value="beta-lactamase/transpeptidase-like"/>
    <property type="match status" value="1"/>
</dbReference>
<dbReference type="InterPro" id="IPR012338">
    <property type="entry name" value="Beta-lactam/transpept-like"/>
</dbReference>
<reference evidence="4" key="1">
    <citation type="submission" date="2025-08" db="UniProtKB">
        <authorList>
            <consortium name="RefSeq"/>
        </authorList>
    </citation>
    <scope>IDENTIFICATION</scope>
</reference>